<sequence length="217" mass="24744">MVYYALIKYTPSEPHYRYILAAPDSDTIDEWWRVVSEKAGVQWNRLAPDYYSFNNGLVWDSAPEFNDRLMYTLLNDRDGRFMGAFSQQPRTDHISGQTFYVRSKSSPYIYWAVKDGRIYASRFNRTRFRIKIEGETKPKVMIGKDSISITLTTNSAQYVGISSNGELSVEGGGSPGGLLFGHFKRGFLADSYEIGDDVNAVVRRVGNDDGEEWELVQ</sequence>
<dbReference type="EMBL" id="KI911144">
    <property type="protein sequence ID" value="ETS02700.1"/>
    <property type="molecule type" value="Genomic_DNA"/>
</dbReference>
<accession>A0A024SBG0</accession>
<dbReference type="OrthoDB" id="5364171at2759"/>
<reference evidence="2" key="1">
    <citation type="journal article" date="2013" name="Ind. Biotechnol.">
        <title>Comparative genomics analysis of Trichoderma reesei strains.</title>
        <authorList>
            <person name="Koike H."/>
            <person name="Aerts A."/>
            <person name="LaButti K."/>
            <person name="Grigoriev I.V."/>
            <person name="Baker S.E."/>
        </authorList>
    </citation>
    <scope>NUCLEOTIDE SEQUENCE [LARGE SCALE GENOMIC DNA]</scope>
    <source>
        <strain evidence="2">ATCC 56765 / BCRC 32924 / NRRL 11460 / Rut C-30</strain>
    </source>
</reference>
<organism evidence="1 2">
    <name type="scientific">Hypocrea jecorina (strain ATCC 56765 / BCRC 32924 / NRRL 11460 / Rut C-30)</name>
    <name type="common">Trichoderma reesei</name>
    <dbReference type="NCBI Taxonomy" id="1344414"/>
    <lineage>
        <taxon>Eukaryota</taxon>
        <taxon>Fungi</taxon>
        <taxon>Dikarya</taxon>
        <taxon>Ascomycota</taxon>
        <taxon>Pezizomycotina</taxon>
        <taxon>Sordariomycetes</taxon>
        <taxon>Hypocreomycetidae</taxon>
        <taxon>Hypocreales</taxon>
        <taxon>Hypocreaceae</taxon>
        <taxon>Trichoderma</taxon>
    </lineage>
</organism>
<proteinExistence type="predicted"/>
<dbReference type="Proteomes" id="UP000024376">
    <property type="component" value="Unassembled WGS sequence"/>
</dbReference>
<protein>
    <submittedName>
        <fullName evidence="1">Uncharacterized protein</fullName>
    </submittedName>
</protein>
<dbReference type="KEGG" id="trr:M419DRAFT_136698"/>
<name>A0A024SBG0_HYPJR</name>
<dbReference type="AlphaFoldDB" id="A0A024SBG0"/>
<evidence type="ECO:0000313" key="2">
    <source>
        <dbReference type="Proteomes" id="UP000024376"/>
    </source>
</evidence>
<gene>
    <name evidence="1" type="ORF">M419DRAFT_136698</name>
</gene>
<dbReference type="HOGENOM" id="CLU_1250478_0_0_1"/>
<evidence type="ECO:0000313" key="1">
    <source>
        <dbReference type="EMBL" id="ETS02700.1"/>
    </source>
</evidence>